<dbReference type="RefSeq" id="WP_376754275.1">
    <property type="nucleotide sequence ID" value="NZ_CP124550.1"/>
</dbReference>
<evidence type="ECO:0000313" key="1">
    <source>
        <dbReference type="EMBL" id="WIO45907.1"/>
    </source>
</evidence>
<organism evidence="1 2">
    <name type="scientific">Candidatus Southlakia epibionticum</name>
    <dbReference type="NCBI Taxonomy" id="3043284"/>
    <lineage>
        <taxon>Bacteria</taxon>
        <taxon>Candidatus Saccharimonadota</taxon>
        <taxon>Candidatus Saccharimonadia</taxon>
        <taxon>Candidatus Saccharimonadales</taxon>
        <taxon>Candidatus Saccharimonadaceae</taxon>
        <taxon>Candidatus Southlakia</taxon>
    </lineage>
</organism>
<name>A0ABY8WVN6_9BACT</name>
<dbReference type="Proteomes" id="UP001177295">
    <property type="component" value="Chromosome"/>
</dbReference>
<dbReference type="EMBL" id="CP124550">
    <property type="protein sequence ID" value="WIO45907.1"/>
    <property type="molecule type" value="Genomic_DNA"/>
</dbReference>
<accession>A0ABY8WVN6</accession>
<gene>
    <name evidence="1" type="ORF">SEML1_0277</name>
</gene>
<protein>
    <submittedName>
        <fullName evidence="1">Uncharacterized protein</fullName>
    </submittedName>
</protein>
<evidence type="ECO:0000313" key="2">
    <source>
        <dbReference type="Proteomes" id="UP001177295"/>
    </source>
</evidence>
<sequence length="60" mass="6351">MLQAFGAGEAVFPADTITTFTTAVTGVLSANIGVVIGILAFVFGIKFIMRLFNKSTRGHM</sequence>
<proteinExistence type="predicted"/>
<reference evidence="1 2" key="1">
    <citation type="journal article" date="2023" name="Cell">
        <title>Genetic manipulation of Patescibacteria provides mechanistic insights into microbial dark matter and the epibiotic lifestyle.</title>
        <authorList>
            <person name="Wang Y."/>
            <person name="Gallagher L.A."/>
            <person name="Andrade P.A."/>
            <person name="Liu A."/>
            <person name="Humphreys I.R."/>
            <person name="Turkarslan S."/>
            <person name="Cutler K.J."/>
            <person name="Arrieta-Ortiz M.L."/>
            <person name="Li Y."/>
            <person name="Radey M.C."/>
            <person name="McLean J.S."/>
            <person name="Cong Q."/>
            <person name="Baker D."/>
            <person name="Baliga N.S."/>
            <person name="Peterson S.B."/>
            <person name="Mougous J.D."/>
        </authorList>
    </citation>
    <scope>NUCLEOTIDE SEQUENCE [LARGE SCALE GENOMIC DNA]</scope>
    <source>
        <strain evidence="1 2">ML1</strain>
    </source>
</reference>
<keyword evidence="2" id="KW-1185">Reference proteome</keyword>